<dbReference type="AlphaFoldDB" id="A0A238UDY8"/>
<dbReference type="InterPro" id="IPR022134">
    <property type="entry name" value="DUF3667"/>
</dbReference>
<dbReference type="Pfam" id="PF12412">
    <property type="entry name" value="DUF3667"/>
    <property type="match status" value="1"/>
</dbReference>
<sequence length="288" mass="33642">MKCKNCNETIENDALFCDHCGAKVLKDRITLRFLLKELFASFGWDSYFILTIKKMFTEPHVVLREYVGGIRKRYLNPFTYLAISAALSLIIFNFFAEDFIKIQSSINSNEIEALQKIANQDLSELKDVSAEQLKKMKTEKMTAGIRLKVQDKIMTFFLKYFNLVMFLLIPMYAIISSFTYRKPYNFGEHIVINSYLMGTTMYVSILLFFLALLIHPGFYFSNLIFFTVYYMYALNKLHGYNLKQSILYFLRFLLVLLIFALILLFIVVILSLIIGVFIGIKNPDIFKQ</sequence>
<feature type="transmembrane region" description="Helical" evidence="1">
    <location>
        <begin position="247"/>
        <end position="280"/>
    </location>
</feature>
<dbReference type="Proteomes" id="UP000215214">
    <property type="component" value="Chromosome TJEJU"/>
</dbReference>
<protein>
    <recommendedName>
        <fullName evidence="4">Zinc-ribbon domain-containing protein</fullName>
    </recommendedName>
</protein>
<name>A0A238UDY8_9FLAO</name>
<keyword evidence="1" id="KW-0812">Transmembrane</keyword>
<evidence type="ECO:0000313" key="2">
    <source>
        <dbReference type="EMBL" id="SNR16798.1"/>
    </source>
</evidence>
<keyword evidence="1" id="KW-0472">Membrane</keyword>
<dbReference type="RefSeq" id="WP_095073597.1">
    <property type="nucleotide sequence ID" value="NZ_LT899436.1"/>
</dbReference>
<keyword evidence="3" id="KW-1185">Reference proteome</keyword>
<keyword evidence="1" id="KW-1133">Transmembrane helix</keyword>
<evidence type="ECO:0000256" key="1">
    <source>
        <dbReference type="SAM" id="Phobius"/>
    </source>
</evidence>
<feature type="transmembrane region" description="Helical" evidence="1">
    <location>
        <begin position="160"/>
        <end position="180"/>
    </location>
</feature>
<dbReference type="EMBL" id="LT899436">
    <property type="protein sequence ID" value="SNR16798.1"/>
    <property type="molecule type" value="Genomic_DNA"/>
</dbReference>
<dbReference type="KEGG" id="tje:TJEJU_3143"/>
<feature type="transmembrane region" description="Helical" evidence="1">
    <location>
        <begin position="218"/>
        <end position="235"/>
    </location>
</feature>
<evidence type="ECO:0008006" key="4">
    <source>
        <dbReference type="Google" id="ProtNLM"/>
    </source>
</evidence>
<feature type="transmembrane region" description="Helical" evidence="1">
    <location>
        <begin position="78"/>
        <end position="96"/>
    </location>
</feature>
<accession>A0A238UDY8</accession>
<evidence type="ECO:0000313" key="3">
    <source>
        <dbReference type="Proteomes" id="UP000215214"/>
    </source>
</evidence>
<proteinExistence type="predicted"/>
<organism evidence="2 3">
    <name type="scientific">Tenacibaculum jejuense</name>
    <dbReference type="NCBI Taxonomy" id="584609"/>
    <lineage>
        <taxon>Bacteria</taxon>
        <taxon>Pseudomonadati</taxon>
        <taxon>Bacteroidota</taxon>
        <taxon>Flavobacteriia</taxon>
        <taxon>Flavobacteriales</taxon>
        <taxon>Flavobacteriaceae</taxon>
        <taxon>Tenacibaculum</taxon>
    </lineage>
</organism>
<feature type="transmembrane region" description="Helical" evidence="1">
    <location>
        <begin position="192"/>
        <end position="212"/>
    </location>
</feature>
<dbReference type="OrthoDB" id="1143019at2"/>
<reference evidence="2 3" key="1">
    <citation type="submission" date="2017-07" db="EMBL/GenBank/DDBJ databases">
        <authorList>
            <person name="Sun Z.S."/>
            <person name="Albrecht U."/>
            <person name="Echele G."/>
            <person name="Lee C.C."/>
        </authorList>
    </citation>
    <scope>NUCLEOTIDE SEQUENCE [LARGE SCALE GENOMIC DNA]</scope>
    <source>
        <strain evidence="3">type strain: KCTC 22618</strain>
    </source>
</reference>
<gene>
    <name evidence="2" type="ORF">TJEJU_3143</name>
</gene>